<proteinExistence type="predicted"/>
<evidence type="ECO:0000313" key="2">
    <source>
        <dbReference type="Proteomes" id="UP000814140"/>
    </source>
</evidence>
<keyword evidence="2" id="KW-1185">Reference proteome</keyword>
<reference evidence="1" key="2">
    <citation type="journal article" date="2022" name="New Phytol.">
        <title>Evolutionary transition to the ectomycorrhizal habit in the genomes of a hyperdiverse lineage of mushroom-forming fungi.</title>
        <authorList>
            <person name="Looney B."/>
            <person name="Miyauchi S."/>
            <person name="Morin E."/>
            <person name="Drula E."/>
            <person name="Courty P.E."/>
            <person name="Kohler A."/>
            <person name="Kuo A."/>
            <person name="LaButti K."/>
            <person name="Pangilinan J."/>
            <person name="Lipzen A."/>
            <person name="Riley R."/>
            <person name="Andreopoulos W."/>
            <person name="He G."/>
            <person name="Johnson J."/>
            <person name="Nolan M."/>
            <person name="Tritt A."/>
            <person name="Barry K.W."/>
            <person name="Grigoriev I.V."/>
            <person name="Nagy L.G."/>
            <person name="Hibbett D."/>
            <person name="Henrissat B."/>
            <person name="Matheny P.B."/>
            <person name="Labbe J."/>
            <person name="Martin F.M."/>
        </authorList>
    </citation>
    <scope>NUCLEOTIDE SEQUENCE</scope>
    <source>
        <strain evidence="1">HHB10654</strain>
    </source>
</reference>
<dbReference type="Proteomes" id="UP000814140">
    <property type="component" value="Unassembled WGS sequence"/>
</dbReference>
<comment type="caution">
    <text evidence="1">The sequence shown here is derived from an EMBL/GenBank/DDBJ whole genome shotgun (WGS) entry which is preliminary data.</text>
</comment>
<sequence length="403" mass="44868">MTVLSSAISSNPLAMEMSTQEVQGDIKNIAKLSLSNTEAALAVSRLPPEILCQIFLCYRSLEPSQFTIRVNGEASIGGEQSSSHGDEERGWINITYICSRWREIAIGYPALWDCVGPFIPAQWQDEILRRSSQHPLSITLEVNRLDRTELNGLIDKALPRLRHLSLDWVDTALDYNANQRLPLTGNQFSEFLDQFSTASICAPVLDSLSLCYPVDCQTVNLSAASLPALRSLDLTCFGVEPTCSGLNNITDLTIDTYRMTTEELYIALQHMPKLEDLYATLRYVGGFGDFLPPEYLPVALPMPHLKSLQVKAFHPECFELFRHLDIPADSCCSSISLSRHFAGRMGVAFPDGCSRRAYQSPGQVSFVVNNAPASIQRNSTMERVVPRRIDASERTAQPRPHLD</sequence>
<gene>
    <name evidence="1" type="ORF">BV25DRAFT_1547648</name>
</gene>
<evidence type="ECO:0000313" key="1">
    <source>
        <dbReference type="EMBL" id="KAI0056741.1"/>
    </source>
</evidence>
<protein>
    <submittedName>
        <fullName evidence="1">Uncharacterized protein</fullName>
    </submittedName>
</protein>
<organism evidence="1 2">
    <name type="scientific">Artomyces pyxidatus</name>
    <dbReference type="NCBI Taxonomy" id="48021"/>
    <lineage>
        <taxon>Eukaryota</taxon>
        <taxon>Fungi</taxon>
        <taxon>Dikarya</taxon>
        <taxon>Basidiomycota</taxon>
        <taxon>Agaricomycotina</taxon>
        <taxon>Agaricomycetes</taxon>
        <taxon>Russulales</taxon>
        <taxon>Auriscalpiaceae</taxon>
        <taxon>Artomyces</taxon>
    </lineage>
</organism>
<dbReference type="EMBL" id="MU277259">
    <property type="protein sequence ID" value="KAI0056741.1"/>
    <property type="molecule type" value="Genomic_DNA"/>
</dbReference>
<name>A0ACB8SLH5_9AGAM</name>
<accession>A0ACB8SLH5</accession>
<reference evidence="1" key="1">
    <citation type="submission" date="2021-03" db="EMBL/GenBank/DDBJ databases">
        <authorList>
            <consortium name="DOE Joint Genome Institute"/>
            <person name="Ahrendt S."/>
            <person name="Looney B.P."/>
            <person name="Miyauchi S."/>
            <person name="Morin E."/>
            <person name="Drula E."/>
            <person name="Courty P.E."/>
            <person name="Chicoki N."/>
            <person name="Fauchery L."/>
            <person name="Kohler A."/>
            <person name="Kuo A."/>
            <person name="Labutti K."/>
            <person name="Pangilinan J."/>
            <person name="Lipzen A."/>
            <person name="Riley R."/>
            <person name="Andreopoulos W."/>
            <person name="He G."/>
            <person name="Johnson J."/>
            <person name="Barry K.W."/>
            <person name="Grigoriev I.V."/>
            <person name="Nagy L."/>
            <person name="Hibbett D."/>
            <person name="Henrissat B."/>
            <person name="Matheny P.B."/>
            <person name="Labbe J."/>
            <person name="Martin F."/>
        </authorList>
    </citation>
    <scope>NUCLEOTIDE SEQUENCE</scope>
    <source>
        <strain evidence="1">HHB10654</strain>
    </source>
</reference>